<dbReference type="GeneID" id="97672104"/>
<reference evidence="3" key="1">
    <citation type="submission" date="2015-07" db="EMBL/GenBank/DDBJ databases">
        <authorList>
            <person name="Rodrigo-Torres Lidia"/>
            <person name="Arahal R.David."/>
        </authorList>
    </citation>
    <scope>NUCLEOTIDE SEQUENCE [LARGE SCALE GENOMIC DNA]</scope>
    <source>
        <strain evidence="3">CECT 5096</strain>
    </source>
</reference>
<dbReference type="RefSeq" id="WP_055117284.1">
    <property type="nucleotide sequence ID" value="NZ_CXWA01000004.1"/>
</dbReference>
<feature type="region of interest" description="Disordered" evidence="1">
    <location>
        <begin position="1"/>
        <end position="69"/>
    </location>
</feature>
<evidence type="ECO:0008006" key="4">
    <source>
        <dbReference type="Google" id="ProtNLM"/>
    </source>
</evidence>
<accession>A0A0M7AMJ0</accession>
<dbReference type="Proteomes" id="UP000049983">
    <property type="component" value="Unassembled WGS sequence"/>
</dbReference>
<gene>
    <name evidence="2" type="ORF">LA5096_04824</name>
</gene>
<keyword evidence="3" id="KW-1185">Reference proteome</keyword>
<evidence type="ECO:0000313" key="3">
    <source>
        <dbReference type="Proteomes" id="UP000049983"/>
    </source>
</evidence>
<dbReference type="Pfam" id="PF13770">
    <property type="entry name" value="DUF4169"/>
    <property type="match status" value="1"/>
</dbReference>
<dbReference type="InterPro" id="IPR025227">
    <property type="entry name" value="DUF4169"/>
</dbReference>
<dbReference type="AlphaFoldDB" id="A0A0M7AMJ0"/>
<evidence type="ECO:0000256" key="1">
    <source>
        <dbReference type="SAM" id="MobiDB-lite"/>
    </source>
</evidence>
<name>A0A0M7AMJ0_9HYPH</name>
<dbReference type="OrthoDB" id="7173889at2"/>
<feature type="compositionally biased region" description="Basic and acidic residues" evidence="1">
    <location>
        <begin position="18"/>
        <end position="56"/>
    </location>
</feature>
<protein>
    <recommendedName>
        <fullName evidence="4">DUF4169 family protein</fullName>
    </recommendedName>
</protein>
<dbReference type="STRING" id="311410.LA5095_03542"/>
<organism evidence="2 3">
    <name type="scientific">Roseibium album</name>
    <dbReference type="NCBI Taxonomy" id="311410"/>
    <lineage>
        <taxon>Bacteria</taxon>
        <taxon>Pseudomonadati</taxon>
        <taxon>Pseudomonadota</taxon>
        <taxon>Alphaproteobacteria</taxon>
        <taxon>Hyphomicrobiales</taxon>
        <taxon>Stappiaceae</taxon>
        <taxon>Roseibium</taxon>
    </lineage>
</organism>
<evidence type="ECO:0000313" key="2">
    <source>
        <dbReference type="EMBL" id="CTQ76636.1"/>
    </source>
</evidence>
<dbReference type="EMBL" id="CXWC01000013">
    <property type="protein sequence ID" value="CTQ76636.1"/>
    <property type="molecule type" value="Genomic_DNA"/>
</dbReference>
<proteinExistence type="predicted"/>
<sequence>MSAEIVNLRQVRKQRKRTDKEKQAEDNRRKFGRTKAERDDARRRREHLENQVESHRLPGPGSSSETETD</sequence>